<evidence type="ECO:0000313" key="1">
    <source>
        <dbReference type="Proteomes" id="UP000036681"/>
    </source>
</evidence>
<name>A0A0M3IAG0_ASCLU</name>
<evidence type="ECO:0000313" key="2">
    <source>
        <dbReference type="WBParaSite" id="ALUE_0001456001-mRNA-1"/>
    </source>
</evidence>
<dbReference type="Proteomes" id="UP000036681">
    <property type="component" value="Unplaced"/>
</dbReference>
<keyword evidence="1" id="KW-1185">Reference proteome</keyword>
<dbReference type="AlphaFoldDB" id="A0A0M3IAG0"/>
<protein>
    <submittedName>
        <fullName evidence="2">Acyltransferase</fullName>
    </submittedName>
</protein>
<sequence>MWRHSICVRLIPEFAGWREVWYGVYHMVYIMATEFRLWPFICVRLIPEFAGWREVWYGVYHMVYIMATEFRLWPL</sequence>
<organism evidence="1 2">
    <name type="scientific">Ascaris lumbricoides</name>
    <name type="common">Giant roundworm</name>
    <dbReference type="NCBI Taxonomy" id="6252"/>
    <lineage>
        <taxon>Eukaryota</taxon>
        <taxon>Metazoa</taxon>
        <taxon>Ecdysozoa</taxon>
        <taxon>Nematoda</taxon>
        <taxon>Chromadorea</taxon>
        <taxon>Rhabditida</taxon>
        <taxon>Spirurina</taxon>
        <taxon>Ascaridomorpha</taxon>
        <taxon>Ascaridoidea</taxon>
        <taxon>Ascarididae</taxon>
        <taxon>Ascaris</taxon>
    </lineage>
</organism>
<dbReference type="WBParaSite" id="ALUE_0001456001-mRNA-1">
    <property type="protein sequence ID" value="ALUE_0001456001-mRNA-1"/>
    <property type="gene ID" value="ALUE_0001456001"/>
</dbReference>
<reference evidence="2" key="1">
    <citation type="submission" date="2017-02" db="UniProtKB">
        <authorList>
            <consortium name="WormBaseParasite"/>
        </authorList>
    </citation>
    <scope>IDENTIFICATION</scope>
</reference>
<proteinExistence type="predicted"/>
<accession>A0A0M3IAG0</accession>